<feature type="compositionally biased region" description="Basic and acidic residues" evidence="1">
    <location>
        <begin position="42"/>
        <end position="69"/>
    </location>
</feature>
<accession>A0A2U1PH32</accession>
<dbReference type="PANTHER" id="PTHR48475">
    <property type="entry name" value="RIBONUCLEASE H"/>
    <property type="match status" value="1"/>
</dbReference>
<dbReference type="EMBL" id="PKPP01001165">
    <property type="protein sequence ID" value="PWA85049.1"/>
    <property type="molecule type" value="Genomic_DNA"/>
</dbReference>
<dbReference type="SUPFAM" id="SSF53098">
    <property type="entry name" value="Ribonuclease H-like"/>
    <property type="match status" value="1"/>
</dbReference>
<dbReference type="OrthoDB" id="1740909at2759"/>
<reference evidence="2 3" key="1">
    <citation type="journal article" date="2018" name="Mol. Plant">
        <title>The genome of Artemisia annua provides insight into the evolution of Asteraceae family and artemisinin biosynthesis.</title>
        <authorList>
            <person name="Shen Q."/>
            <person name="Zhang L."/>
            <person name="Liao Z."/>
            <person name="Wang S."/>
            <person name="Yan T."/>
            <person name="Shi P."/>
            <person name="Liu M."/>
            <person name="Fu X."/>
            <person name="Pan Q."/>
            <person name="Wang Y."/>
            <person name="Lv Z."/>
            <person name="Lu X."/>
            <person name="Zhang F."/>
            <person name="Jiang W."/>
            <person name="Ma Y."/>
            <person name="Chen M."/>
            <person name="Hao X."/>
            <person name="Li L."/>
            <person name="Tang Y."/>
            <person name="Lv G."/>
            <person name="Zhou Y."/>
            <person name="Sun X."/>
            <person name="Brodelius P.E."/>
            <person name="Rose J.K.C."/>
            <person name="Tang K."/>
        </authorList>
    </citation>
    <scope>NUCLEOTIDE SEQUENCE [LARGE SCALE GENOMIC DNA]</scope>
    <source>
        <strain evidence="3">cv. Huhao1</strain>
        <tissue evidence="2">Leaf</tissue>
    </source>
</reference>
<organism evidence="2 3">
    <name type="scientific">Artemisia annua</name>
    <name type="common">Sweet wormwood</name>
    <dbReference type="NCBI Taxonomy" id="35608"/>
    <lineage>
        <taxon>Eukaryota</taxon>
        <taxon>Viridiplantae</taxon>
        <taxon>Streptophyta</taxon>
        <taxon>Embryophyta</taxon>
        <taxon>Tracheophyta</taxon>
        <taxon>Spermatophyta</taxon>
        <taxon>Magnoliopsida</taxon>
        <taxon>eudicotyledons</taxon>
        <taxon>Gunneridae</taxon>
        <taxon>Pentapetalae</taxon>
        <taxon>asterids</taxon>
        <taxon>campanulids</taxon>
        <taxon>Asterales</taxon>
        <taxon>Asteraceae</taxon>
        <taxon>Asteroideae</taxon>
        <taxon>Anthemideae</taxon>
        <taxon>Artemisiinae</taxon>
        <taxon>Artemisia</taxon>
    </lineage>
</organism>
<evidence type="ECO:0000313" key="2">
    <source>
        <dbReference type="EMBL" id="PWA85049.1"/>
    </source>
</evidence>
<feature type="region of interest" description="Disordered" evidence="1">
    <location>
        <begin position="23"/>
        <end position="70"/>
    </location>
</feature>
<dbReference type="PANTHER" id="PTHR48475:SF2">
    <property type="entry name" value="RIBONUCLEASE H"/>
    <property type="match status" value="1"/>
</dbReference>
<evidence type="ECO:0000313" key="3">
    <source>
        <dbReference type="Proteomes" id="UP000245207"/>
    </source>
</evidence>
<gene>
    <name evidence="2" type="ORF">CTI12_AA154850</name>
</gene>
<dbReference type="InterPro" id="IPR012337">
    <property type="entry name" value="RNaseH-like_sf"/>
</dbReference>
<dbReference type="GO" id="GO:0003676">
    <property type="term" value="F:nucleic acid binding"/>
    <property type="evidence" value="ECO:0007669"/>
    <property type="project" value="InterPro"/>
</dbReference>
<dbReference type="AlphaFoldDB" id="A0A2U1PH32"/>
<protein>
    <submittedName>
        <fullName evidence="2">Reverse transcriptase domain-containing protein</fullName>
    </submittedName>
</protein>
<dbReference type="Gene3D" id="3.30.420.10">
    <property type="entry name" value="Ribonuclease H-like superfamily/Ribonuclease H"/>
    <property type="match status" value="1"/>
</dbReference>
<proteinExistence type="predicted"/>
<keyword evidence="3" id="KW-1185">Reference proteome</keyword>
<dbReference type="GO" id="GO:0003964">
    <property type="term" value="F:RNA-directed DNA polymerase activity"/>
    <property type="evidence" value="ECO:0007669"/>
    <property type="project" value="UniProtKB-KW"/>
</dbReference>
<sequence length="133" mass="14593">MQIEGALCFKWKAQVSGFDRQQATLGITDPENSTIPTTDTSAELHDDPPAERAPVEEDIPESSRMKDDLTSGPRAWRLYTDGALNDNGSRVGLILITPDNVEYSYALRPNFSNSNSATEYEALLAGLKIATEM</sequence>
<evidence type="ECO:0000256" key="1">
    <source>
        <dbReference type="SAM" id="MobiDB-lite"/>
    </source>
</evidence>
<keyword evidence="2" id="KW-0808">Transferase</keyword>
<keyword evidence="2" id="KW-0695">RNA-directed DNA polymerase</keyword>
<dbReference type="InterPro" id="IPR036397">
    <property type="entry name" value="RNaseH_sf"/>
</dbReference>
<keyword evidence="2" id="KW-0548">Nucleotidyltransferase</keyword>
<feature type="compositionally biased region" description="Polar residues" evidence="1">
    <location>
        <begin position="23"/>
        <end position="41"/>
    </location>
</feature>
<comment type="caution">
    <text evidence="2">The sequence shown here is derived from an EMBL/GenBank/DDBJ whole genome shotgun (WGS) entry which is preliminary data.</text>
</comment>
<name>A0A2U1PH32_ARTAN</name>
<dbReference type="Proteomes" id="UP000245207">
    <property type="component" value="Unassembled WGS sequence"/>
</dbReference>